<dbReference type="GO" id="GO:0005524">
    <property type="term" value="F:ATP binding"/>
    <property type="evidence" value="ECO:0007669"/>
    <property type="project" value="UniProtKB-UniRule"/>
</dbReference>
<dbReference type="Gene3D" id="3.40.1190.10">
    <property type="entry name" value="Mur-like, catalytic domain"/>
    <property type="match status" value="1"/>
</dbReference>
<gene>
    <name evidence="10" type="primary">murF</name>
    <name evidence="15" type="ORF">C41B8_04726</name>
</gene>
<dbReference type="RefSeq" id="WP_037334779.1">
    <property type="nucleotide sequence ID" value="NZ_APNK01000004.1"/>
</dbReference>
<comment type="function">
    <text evidence="10 11">Involved in cell wall formation. Catalyzes the final step in the synthesis of UDP-N-acetylmuramoyl-pentapeptide, the precursor of murein.</text>
</comment>
<dbReference type="InterPro" id="IPR036615">
    <property type="entry name" value="Mur_ligase_C_dom_sf"/>
</dbReference>
<evidence type="ECO:0000313" key="16">
    <source>
        <dbReference type="Proteomes" id="UP000028302"/>
    </source>
</evidence>
<dbReference type="GO" id="GO:0008360">
    <property type="term" value="P:regulation of cell shape"/>
    <property type="evidence" value="ECO:0007669"/>
    <property type="project" value="UniProtKB-KW"/>
</dbReference>
<evidence type="ECO:0000256" key="5">
    <source>
        <dbReference type="ARBA" id="ARBA00022840"/>
    </source>
</evidence>
<dbReference type="InterPro" id="IPR013221">
    <property type="entry name" value="Mur_ligase_cen"/>
</dbReference>
<dbReference type="OrthoDB" id="9801978at2"/>
<dbReference type="SUPFAM" id="SSF53244">
    <property type="entry name" value="MurD-like peptide ligases, peptide-binding domain"/>
    <property type="match status" value="1"/>
</dbReference>
<evidence type="ECO:0000256" key="4">
    <source>
        <dbReference type="ARBA" id="ARBA00022741"/>
    </source>
</evidence>
<dbReference type="GO" id="GO:0009252">
    <property type="term" value="P:peptidoglycan biosynthetic process"/>
    <property type="evidence" value="ECO:0007669"/>
    <property type="project" value="UniProtKB-UniRule"/>
</dbReference>
<evidence type="ECO:0000313" key="15">
    <source>
        <dbReference type="EMBL" id="KEZ78507.1"/>
    </source>
</evidence>
<comment type="caution">
    <text evidence="15">The sequence shown here is derived from an EMBL/GenBank/DDBJ whole genome shotgun (WGS) entry which is preliminary data.</text>
</comment>
<feature type="binding site" evidence="10">
    <location>
        <begin position="106"/>
        <end position="112"/>
    </location>
    <ligand>
        <name>ATP</name>
        <dbReference type="ChEBI" id="CHEBI:30616"/>
    </ligand>
</feature>
<dbReference type="SUPFAM" id="SSF63418">
    <property type="entry name" value="MurE/MurF N-terminal domain"/>
    <property type="match status" value="1"/>
</dbReference>
<comment type="similarity">
    <text evidence="10">Belongs to the MurCDEF family. MurF subfamily.</text>
</comment>
<keyword evidence="6 10" id="KW-0133">Cell shape</keyword>
<keyword evidence="9 10" id="KW-0961">Cell wall biogenesis/degradation</keyword>
<dbReference type="PANTHER" id="PTHR43024:SF1">
    <property type="entry name" value="UDP-N-ACETYLMURAMOYL-TRIPEPTIDE--D-ALANYL-D-ALANINE LIGASE"/>
    <property type="match status" value="1"/>
</dbReference>
<dbReference type="PATRIC" id="fig|1304275.5.peg.968"/>
<dbReference type="GO" id="GO:0008766">
    <property type="term" value="F:UDP-N-acetylmuramoylalanyl-D-glutamyl-2,6-diaminopimelate-D-alanyl-D-alanine ligase activity"/>
    <property type="evidence" value="ECO:0007669"/>
    <property type="project" value="RHEA"/>
</dbReference>
<evidence type="ECO:0000256" key="1">
    <source>
        <dbReference type="ARBA" id="ARBA00022490"/>
    </source>
</evidence>
<dbReference type="GO" id="GO:0051301">
    <property type="term" value="P:cell division"/>
    <property type="evidence" value="ECO:0007669"/>
    <property type="project" value="UniProtKB-KW"/>
</dbReference>
<dbReference type="InterPro" id="IPR051046">
    <property type="entry name" value="MurCDEF_CellWall_CoF430Synth"/>
</dbReference>
<dbReference type="Pfam" id="PF01225">
    <property type="entry name" value="Mur_ligase"/>
    <property type="match status" value="1"/>
</dbReference>
<evidence type="ECO:0000256" key="8">
    <source>
        <dbReference type="ARBA" id="ARBA00023306"/>
    </source>
</evidence>
<feature type="domain" description="Mur ligase C-terminal" evidence="13">
    <location>
        <begin position="315"/>
        <end position="437"/>
    </location>
</feature>
<dbReference type="EMBL" id="APNK01000004">
    <property type="protein sequence ID" value="KEZ78507.1"/>
    <property type="molecule type" value="Genomic_DNA"/>
</dbReference>
<evidence type="ECO:0000256" key="6">
    <source>
        <dbReference type="ARBA" id="ARBA00022960"/>
    </source>
</evidence>
<dbReference type="GO" id="GO:0047480">
    <property type="term" value="F:UDP-N-acetylmuramoyl-tripeptide-D-alanyl-D-alanine ligase activity"/>
    <property type="evidence" value="ECO:0007669"/>
    <property type="project" value="UniProtKB-UniRule"/>
</dbReference>
<keyword evidence="1 10" id="KW-0963">Cytoplasm</keyword>
<dbReference type="Pfam" id="PF08245">
    <property type="entry name" value="Mur_ligase_M"/>
    <property type="match status" value="1"/>
</dbReference>
<dbReference type="InterPro" id="IPR036565">
    <property type="entry name" value="Mur-like_cat_sf"/>
</dbReference>
<protein>
    <recommendedName>
        <fullName evidence="10 11">UDP-N-acetylmuramoyl-tripeptide--D-alanyl-D-alanine ligase</fullName>
        <ecNumber evidence="10 11">6.3.2.10</ecNumber>
    </recommendedName>
    <alternativeName>
        <fullName evidence="10">D-alanyl-D-alanine-adding enzyme</fullName>
    </alternativeName>
</protein>
<dbReference type="InterPro" id="IPR035911">
    <property type="entry name" value="MurE/MurF_N"/>
</dbReference>
<dbReference type="GO" id="GO:0071555">
    <property type="term" value="P:cell wall organization"/>
    <property type="evidence" value="ECO:0007669"/>
    <property type="project" value="UniProtKB-KW"/>
</dbReference>
<dbReference type="NCBIfam" id="TIGR01143">
    <property type="entry name" value="murF"/>
    <property type="match status" value="1"/>
</dbReference>
<reference evidence="15 16" key="1">
    <citation type="submission" date="2013-03" db="EMBL/GenBank/DDBJ databases">
        <title>Salinisphaera hydrothermalis C41B8 Genome Sequencing.</title>
        <authorList>
            <person name="Li C."/>
            <person name="Lai Q."/>
            <person name="Shao Z."/>
        </authorList>
    </citation>
    <scope>NUCLEOTIDE SEQUENCE [LARGE SCALE GENOMIC DNA]</scope>
    <source>
        <strain evidence="15 16">C41B8</strain>
    </source>
</reference>
<proteinExistence type="inferred from homology"/>
<evidence type="ECO:0000256" key="9">
    <source>
        <dbReference type="ARBA" id="ARBA00023316"/>
    </source>
</evidence>
<accession>A0A084IP73</accession>
<dbReference type="EC" id="6.3.2.10" evidence="10 11"/>
<dbReference type="Gene3D" id="3.40.1390.10">
    <property type="entry name" value="MurE/MurF, N-terminal domain"/>
    <property type="match status" value="1"/>
</dbReference>
<dbReference type="Pfam" id="PF02875">
    <property type="entry name" value="Mur_ligase_C"/>
    <property type="match status" value="1"/>
</dbReference>
<evidence type="ECO:0000256" key="10">
    <source>
        <dbReference type="HAMAP-Rule" id="MF_02019"/>
    </source>
</evidence>
<dbReference type="SUPFAM" id="SSF53623">
    <property type="entry name" value="MurD-like peptide ligases, catalytic domain"/>
    <property type="match status" value="1"/>
</dbReference>
<keyword evidence="8 10" id="KW-0131">Cell cycle</keyword>
<dbReference type="InterPro" id="IPR004101">
    <property type="entry name" value="Mur_ligase_C"/>
</dbReference>
<dbReference type="HAMAP" id="MF_02019">
    <property type="entry name" value="MurF"/>
    <property type="match status" value="1"/>
</dbReference>
<dbReference type="eggNOG" id="COG0770">
    <property type="taxonomic scope" value="Bacteria"/>
</dbReference>
<feature type="domain" description="Mur ligase N-terminal catalytic" evidence="12">
    <location>
        <begin position="25"/>
        <end position="91"/>
    </location>
</feature>
<dbReference type="UniPathway" id="UPA00219"/>
<dbReference type="Gene3D" id="3.90.190.20">
    <property type="entry name" value="Mur ligase, C-terminal domain"/>
    <property type="match status" value="1"/>
</dbReference>
<name>A0A084IP73_SALHC</name>
<evidence type="ECO:0000259" key="14">
    <source>
        <dbReference type="Pfam" id="PF08245"/>
    </source>
</evidence>
<evidence type="ECO:0000256" key="11">
    <source>
        <dbReference type="RuleBase" id="RU004136"/>
    </source>
</evidence>
<keyword evidence="4 10" id="KW-0547">Nucleotide-binding</keyword>
<dbReference type="InterPro" id="IPR005863">
    <property type="entry name" value="UDP-N-AcMur_synth"/>
</dbReference>
<evidence type="ECO:0000256" key="3">
    <source>
        <dbReference type="ARBA" id="ARBA00022618"/>
    </source>
</evidence>
<dbReference type="STRING" id="1304275.C41B8_04726"/>
<evidence type="ECO:0000259" key="12">
    <source>
        <dbReference type="Pfam" id="PF01225"/>
    </source>
</evidence>
<keyword evidence="2 10" id="KW-0436">Ligase</keyword>
<comment type="subcellular location">
    <subcellularLocation>
        <location evidence="10 11">Cytoplasm</location>
    </subcellularLocation>
</comment>
<comment type="catalytic activity">
    <reaction evidence="10 11">
        <text>D-alanyl-D-alanine + UDP-N-acetyl-alpha-D-muramoyl-L-alanyl-gamma-D-glutamyl-meso-2,6-diaminopimelate + ATP = UDP-N-acetyl-alpha-D-muramoyl-L-alanyl-gamma-D-glutamyl-meso-2,6-diaminopimeloyl-D-alanyl-D-alanine + ADP + phosphate + H(+)</text>
        <dbReference type="Rhea" id="RHEA:28374"/>
        <dbReference type="ChEBI" id="CHEBI:15378"/>
        <dbReference type="ChEBI" id="CHEBI:30616"/>
        <dbReference type="ChEBI" id="CHEBI:43474"/>
        <dbReference type="ChEBI" id="CHEBI:57822"/>
        <dbReference type="ChEBI" id="CHEBI:61386"/>
        <dbReference type="ChEBI" id="CHEBI:83905"/>
        <dbReference type="ChEBI" id="CHEBI:456216"/>
        <dbReference type="EC" id="6.3.2.10"/>
    </reaction>
</comment>
<dbReference type="Proteomes" id="UP000028302">
    <property type="component" value="Unassembled WGS sequence"/>
</dbReference>
<feature type="domain" description="Mur ligase central" evidence="14">
    <location>
        <begin position="104"/>
        <end position="293"/>
    </location>
</feature>
<evidence type="ECO:0000256" key="2">
    <source>
        <dbReference type="ARBA" id="ARBA00022598"/>
    </source>
</evidence>
<organism evidence="15 16">
    <name type="scientific">Salinisphaera hydrothermalis (strain C41B8)</name>
    <dbReference type="NCBI Taxonomy" id="1304275"/>
    <lineage>
        <taxon>Bacteria</taxon>
        <taxon>Pseudomonadati</taxon>
        <taxon>Pseudomonadota</taxon>
        <taxon>Gammaproteobacteria</taxon>
        <taxon>Salinisphaerales</taxon>
        <taxon>Salinisphaeraceae</taxon>
        <taxon>Salinisphaera</taxon>
    </lineage>
</organism>
<dbReference type="InterPro" id="IPR000713">
    <property type="entry name" value="Mur_ligase_N"/>
</dbReference>
<keyword evidence="3 10" id="KW-0132">Cell division</keyword>
<dbReference type="AlphaFoldDB" id="A0A084IP73"/>
<sequence length="460" mass="47003">MKGRLSEFALALGACLIGDDAVFDGASIDTRRITPGALFFALAGEHADGHEFVAAAGAAGAAAAVVDHPVDADVSQLVVDDVMEALGRAARLARAGFAGPVVGVTGSNGKTTVKQMIAAIFSVAGPTMATEGNLNNHLGVPLTLMRLDASAERAVIEMGANHPGEIGQLAAIARPDVGVITNAGWAHLEGFGSREGIARAKGELFIRLPESGTAVINADDDYADLWRELAEGRRMLTFSMEPGRGADVYADDIELDHDGVRFALHTPGETTAVALDLAGRHNVANALAAAAVAVAVGLKGATIAAGLARTAAVAGRLAIKPAIHGARLVDDSYNANPGSLAAALSWLGQQSGARWAVLGDMGELGDYTESAHRDAGIAAREAGVERLFATGEHSRLTVSAFGDGGAWYPDHDSLTAALSEALGAATGDVIVLVKGSRSARMDRVADALRANSPTKVGASC</sequence>
<keyword evidence="16" id="KW-1185">Reference proteome</keyword>
<evidence type="ECO:0000259" key="13">
    <source>
        <dbReference type="Pfam" id="PF02875"/>
    </source>
</evidence>
<dbReference type="PANTHER" id="PTHR43024">
    <property type="entry name" value="UDP-N-ACETYLMURAMOYL-TRIPEPTIDE--D-ALANYL-D-ALANINE LIGASE"/>
    <property type="match status" value="1"/>
</dbReference>
<comment type="pathway">
    <text evidence="10 11">Cell wall biogenesis; peptidoglycan biosynthesis.</text>
</comment>
<keyword evidence="5 10" id="KW-0067">ATP-binding</keyword>
<keyword evidence="7 10" id="KW-0573">Peptidoglycan synthesis</keyword>
<dbReference type="GO" id="GO:0005737">
    <property type="term" value="C:cytoplasm"/>
    <property type="evidence" value="ECO:0007669"/>
    <property type="project" value="UniProtKB-SubCell"/>
</dbReference>
<evidence type="ECO:0000256" key="7">
    <source>
        <dbReference type="ARBA" id="ARBA00022984"/>
    </source>
</evidence>